<evidence type="ECO:0000256" key="1">
    <source>
        <dbReference type="SAM" id="SignalP"/>
    </source>
</evidence>
<sequence length="255" mass="26893">MKWILPAAVAVLVSVSSFAAPAAHAASPVPVTFGTTWDGPGQELQSVVDAYLGAPGLINVQTDYVGATAGDLDGWFWVGSSFPMLMITEIASNANTNGLGWYAENYSHPFIDGVQDGVVFTGDQGAGASAVVTFPSGLTHFGFYLDTHTMIQLPAGEEAQLFFTNRFYNDLGPSGLGATHAPFDGDVQALVFDVSKWKGRNTWLVCFEDRDSGALIGDCCTGTDNDFNDFVFQINADGATPALKPSFGSVKAGGR</sequence>
<keyword evidence="1" id="KW-0732">Signal</keyword>
<evidence type="ECO:0000313" key="2">
    <source>
        <dbReference type="EMBL" id="MBI5169241.1"/>
    </source>
</evidence>
<dbReference type="EMBL" id="JACRIW010000047">
    <property type="protein sequence ID" value="MBI5169241.1"/>
    <property type="molecule type" value="Genomic_DNA"/>
</dbReference>
<organism evidence="2 3">
    <name type="scientific">Eiseniibacteriota bacterium</name>
    <dbReference type="NCBI Taxonomy" id="2212470"/>
    <lineage>
        <taxon>Bacteria</taxon>
        <taxon>Candidatus Eiseniibacteriota</taxon>
    </lineage>
</organism>
<feature type="chain" id="PRO_5037242848" evidence="1">
    <location>
        <begin position="26"/>
        <end position="255"/>
    </location>
</feature>
<dbReference type="Proteomes" id="UP000696931">
    <property type="component" value="Unassembled WGS sequence"/>
</dbReference>
<reference evidence="2" key="1">
    <citation type="submission" date="2020-07" db="EMBL/GenBank/DDBJ databases">
        <title>Huge and variable diversity of episymbiotic CPR bacteria and DPANN archaea in groundwater ecosystems.</title>
        <authorList>
            <person name="He C.Y."/>
            <person name="Keren R."/>
            <person name="Whittaker M."/>
            <person name="Farag I.F."/>
            <person name="Doudna J."/>
            <person name="Cate J.H.D."/>
            <person name="Banfield J.F."/>
        </authorList>
    </citation>
    <scope>NUCLEOTIDE SEQUENCE</scope>
    <source>
        <strain evidence="2">NC_groundwater_1813_Pr3_B-0.1um_71_17</strain>
    </source>
</reference>
<feature type="signal peptide" evidence="1">
    <location>
        <begin position="1"/>
        <end position="25"/>
    </location>
</feature>
<proteinExistence type="predicted"/>
<protein>
    <submittedName>
        <fullName evidence="2">DUF4114 domain-containing protein</fullName>
    </submittedName>
</protein>
<dbReference type="AlphaFoldDB" id="A0A933W8Q6"/>
<gene>
    <name evidence="2" type="ORF">HZA61_07115</name>
</gene>
<comment type="caution">
    <text evidence="2">The sequence shown here is derived from an EMBL/GenBank/DDBJ whole genome shotgun (WGS) entry which is preliminary data.</text>
</comment>
<accession>A0A933W8Q6</accession>
<evidence type="ECO:0000313" key="3">
    <source>
        <dbReference type="Proteomes" id="UP000696931"/>
    </source>
</evidence>
<name>A0A933W8Q6_UNCEI</name>